<gene>
    <name evidence="1" type="ORF">DEH80_05460</name>
</gene>
<reference evidence="1 2" key="1">
    <citation type="submission" date="2018-05" db="EMBL/GenBank/DDBJ databases">
        <title>Abyssibacter profundi OUC007T gen. nov., sp. nov, a marine bacterium isolated from seawater of the Mariana Trench.</title>
        <authorList>
            <person name="Zhou S."/>
        </authorList>
    </citation>
    <scope>NUCLEOTIDE SEQUENCE [LARGE SCALE GENOMIC DNA]</scope>
    <source>
        <strain evidence="1 2">OUC007</strain>
    </source>
</reference>
<dbReference type="EMBL" id="QEQK01000004">
    <property type="protein sequence ID" value="PWN56864.1"/>
    <property type="molecule type" value="Genomic_DNA"/>
</dbReference>
<dbReference type="RefSeq" id="WP_109719463.1">
    <property type="nucleotide sequence ID" value="NZ_QEQK01000004.1"/>
</dbReference>
<organism evidence="1 2">
    <name type="scientific">Abyssibacter profundi</name>
    <dbReference type="NCBI Taxonomy" id="2182787"/>
    <lineage>
        <taxon>Bacteria</taxon>
        <taxon>Pseudomonadati</taxon>
        <taxon>Pseudomonadota</taxon>
        <taxon>Gammaproteobacteria</taxon>
        <taxon>Chromatiales</taxon>
        <taxon>Oceanococcaceae</taxon>
        <taxon>Abyssibacter</taxon>
    </lineage>
</organism>
<proteinExistence type="predicted"/>
<comment type="caution">
    <text evidence="1">The sequence shown here is derived from an EMBL/GenBank/DDBJ whole genome shotgun (WGS) entry which is preliminary data.</text>
</comment>
<dbReference type="AlphaFoldDB" id="A0A363UNA2"/>
<accession>A0A363UNA2</accession>
<evidence type="ECO:0000313" key="2">
    <source>
        <dbReference type="Proteomes" id="UP000251800"/>
    </source>
</evidence>
<evidence type="ECO:0000313" key="1">
    <source>
        <dbReference type="EMBL" id="PWN56864.1"/>
    </source>
</evidence>
<keyword evidence="2" id="KW-1185">Reference proteome</keyword>
<name>A0A363UNA2_9GAMM</name>
<protein>
    <submittedName>
        <fullName evidence="1">Uncharacterized protein</fullName>
    </submittedName>
</protein>
<sequence length="97" mass="10588">MNADRNRLRAITLGLTVALLAGGPVSARQDGRFEGNEYFGDAGEGFFGDPSSGYHGMPLLEPDIPPRAYRVAKPGDTAYLKLEPARIIEFDPRMYGD</sequence>
<dbReference type="Proteomes" id="UP000251800">
    <property type="component" value="Unassembled WGS sequence"/>
</dbReference>